<gene>
    <name evidence="2" type="ORF">EFP84_18955</name>
</gene>
<feature type="domain" description="Reverse transcriptase" evidence="1">
    <location>
        <begin position="176"/>
        <end position="355"/>
    </location>
</feature>
<protein>
    <recommendedName>
        <fullName evidence="1">Reverse transcriptase domain-containing protein</fullName>
    </recommendedName>
</protein>
<dbReference type="Proteomes" id="UP000276407">
    <property type="component" value="Chromosome 2"/>
</dbReference>
<accession>A0AAD0UWZ5</accession>
<dbReference type="EMBL" id="CP033615">
    <property type="protein sequence ID" value="AYV57717.1"/>
    <property type="molecule type" value="Genomic_DNA"/>
</dbReference>
<evidence type="ECO:0000313" key="2">
    <source>
        <dbReference type="EMBL" id="AYV57717.1"/>
    </source>
</evidence>
<dbReference type="AlphaFoldDB" id="A0AAD0UWZ5"/>
<dbReference type="CDD" id="cd01646">
    <property type="entry name" value="RT_Bac_retron_I"/>
    <property type="match status" value="1"/>
</dbReference>
<evidence type="ECO:0000259" key="1">
    <source>
        <dbReference type="Pfam" id="PF00078"/>
    </source>
</evidence>
<proteinExistence type="predicted"/>
<dbReference type="InterPro" id="IPR000477">
    <property type="entry name" value="RT_dom"/>
</dbReference>
<dbReference type="Pfam" id="PF00078">
    <property type="entry name" value="RVT_1"/>
    <property type="match status" value="1"/>
</dbReference>
<organism evidence="2 3">
    <name type="scientific">Leptospira kmetyi</name>
    <dbReference type="NCBI Taxonomy" id="408139"/>
    <lineage>
        <taxon>Bacteria</taxon>
        <taxon>Pseudomonadati</taxon>
        <taxon>Spirochaetota</taxon>
        <taxon>Spirochaetia</taxon>
        <taxon>Leptospirales</taxon>
        <taxon>Leptospiraceae</taxon>
        <taxon>Leptospira</taxon>
    </lineage>
</organism>
<evidence type="ECO:0000313" key="3">
    <source>
        <dbReference type="Proteomes" id="UP000276407"/>
    </source>
</evidence>
<dbReference type="KEGG" id="lkm:EFP84_18955"/>
<reference evidence="2 3" key="1">
    <citation type="submission" date="2018-11" db="EMBL/GenBank/DDBJ databases">
        <title>Complete genome sequence of Leptospira kmetyi isolate LS 001/16 from soil sample associated with a leptospirosis patient in Kelantan.</title>
        <authorList>
            <person name="Muhammad Yusoff F."/>
            <person name="Muhammad Yusoff S."/>
            <person name="Ahmad M.N."/>
            <person name="Yusof N.Y."/>
            <person name="Aziah I."/>
        </authorList>
    </citation>
    <scope>NUCLEOTIDE SEQUENCE [LARGE SCALE GENOMIC DNA]</scope>
    <source>
        <strain evidence="2 3">LS 001/16</strain>
    </source>
</reference>
<name>A0AAD0UWZ5_9LEPT</name>
<dbReference type="RefSeq" id="WP_123180439.1">
    <property type="nucleotide sequence ID" value="NZ_CP033615.1"/>
</dbReference>
<sequence length="651" mass="76548">MNSYTISYPDILVAYKKMKSNIFYSNNSTYYKVKCALFERSNIEEKLLNIQNILQLGVDSQAWKDILKKITYFALPKKFESEDDKSGYFVFNSGILNNNKVESIYYYIDCPFEIHVISMLWVIKRGSIIDKQLGPEIFGNRLRKTVDGRLSEKGLSSFEMYFIKYTKWRDLAIEKSIQLHNSGRSSSIICLDFKDYYHTIDLQKSLFESIGSSPYSRLDEYIYSISSDYSIKLNKSNRILPIGLVSSNVLGNYYLKDYDKEIVKKFNPVYYGRYVDDIIMVIDSTNTGDGDRILPKELVSKLNIQSSGKITHKELNITISKEKMKIYNFHAKDSISVLEEFKRNIRKNSSEFKFLPTDEDIESSFDENLLEINYSDSINKLRSLEGIHTNRYEISKKISKLLSYVNNIKAPQEHDFEKINKNLENIMLGNRLFEIQFYWEKILTYYAISANVNAIIAFVNDLLDRIVHLKYGKDLNNEDINNKIISSTIELLLCSFISAVSLRPALMKERKIRKAISNIRTSRIKVLFGSRNISQIQSILKVFINSNMMRQSLITIPLLNYCNYQTYYTITDNESDIEYYPNKMTHYRLDEKKMIYSPRKIHFEEIMQFIEFKYGVFGRSLSPERKIKLANKYSKKYRIFHSNKYYEKVYD</sequence>